<proteinExistence type="predicted"/>
<reference evidence="2 3" key="1">
    <citation type="submission" date="2016-07" db="EMBL/GenBank/DDBJ databases">
        <title>Pervasive Adenine N6-methylation of Active Genes in Fungi.</title>
        <authorList>
            <consortium name="DOE Joint Genome Institute"/>
            <person name="Mondo S.J."/>
            <person name="Dannebaum R.O."/>
            <person name="Kuo R.C."/>
            <person name="Labutti K."/>
            <person name="Haridas S."/>
            <person name="Kuo A."/>
            <person name="Salamov A."/>
            <person name="Ahrendt S.R."/>
            <person name="Lipzen A."/>
            <person name="Sullivan W."/>
            <person name="Andreopoulos W.B."/>
            <person name="Clum A."/>
            <person name="Lindquist E."/>
            <person name="Daum C."/>
            <person name="Ramamoorthy G.K."/>
            <person name="Gryganskyi A."/>
            <person name="Culley D."/>
            <person name="Magnuson J.K."/>
            <person name="James T.Y."/>
            <person name="O'Malley M.A."/>
            <person name="Stajich J.E."/>
            <person name="Spatafora J.W."/>
            <person name="Visel A."/>
            <person name="Grigoriev I.V."/>
        </authorList>
    </citation>
    <scope>NUCLEOTIDE SEQUENCE [LARGE SCALE GENOMIC DNA]</scope>
    <source>
        <strain evidence="2 3">NRRL 1336</strain>
    </source>
</reference>
<gene>
    <name evidence="2" type="ORF">BCR42DRAFT_424658</name>
</gene>
<keyword evidence="1" id="KW-0812">Transmembrane</keyword>
<keyword evidence="1" id="KW-1133">Transmembrane helix</keyword>
<feature type="transmembrane region" description="Helical" evidence="1">
    <location>
        <begin position="32"/>
        <end position="51"/>
    </location>
</feature>
<sequence length="53" mass="5946">MSYQAPEIIYSSLIIIFNVLNQTMSVASATEYSIIGISTFFLACLLDFHSFSF</sequence>
<evidence type="ECO:0000313" key="3">
    <source>
        <dbReference type="Proteomes" id="UP000193560"/>
    </source>
</evidence>
<accession>A0A1X2I3M3</accession>
<keyword evidence="3" id="KW-1185">Reference proteome</keyword>
<evidence type="ECO:0000313" key="2">
    <source>
        <dbReference type="EMBL" id="ORZ08669.1"/>
    </source>
</evidence>
<evidence type="ECO:0000256" key="1">
    <source>
        <dbReference type="SAM" id="Phobius"/>
    </source>
</evidence>
<dbReference type="EMBL" id="MCGE01000030">
    <property type="protein sequence ID" value="ORZ08669.1"/>
    <property type="molecule type" value="Genomic_DNA"/>
</dbReference>
<protein>
    <submittedName>
        <fullName evidence="2">Uncharacterized protein</fullName>
    </submittedName>
</protein>
<comment type="caution">
    <text evidence="2">The sequence shown here is derived from an EMBL/GenBank/DDBJ whole genome shotgun (WGS) entry which is preliminary data.</text>
</comment>
<dbReference type="AlphaFoldDB" id="A0A1X2I3M3"/>
<organism evidence="2 3">
    <name type="scientific">Absidia repens</name>
    <dbReference type="NCBI Taxonomy" id="90262"/>
    <lineage>
        <taxon>Eukaryota</taxon>
        <taxon>Fungi</taxon>
        <taxon>Fungi incertae sedis</taxon>
        <taxon>Mucoromycota</taxon>
        <taxon>Mucoromycotina</taxon>
        <taxon>Mucoromycetes</taxon>
        <taxon>Mucorales</taxon>
        <taxon>Cunninghamellaceae</taxon>
        <taxon>Absidia</taxon>
    </lineage>
</organism>
<dbReference type="Proteomes" id="UP000193560">
    <property type="component" value="Unassembled WGS sequence"/>
</dbReference>
<keyword evidence="1" id="KW-0472">Membrane</keyword>
<name>A0A1X2I3M3_9FUNG</name>